<proteinExistence type="predicted"/>
<accession>A0A316BM04</accession>
<sequence length="448" mass="50355">MARRKLLKIQDRQELFGVPIDEDSLIRHYTLSPADRLEIAVRRRKHNQLGFAAQLCMMRYPGRTLMANEIPPRGMLNYIAEQLDADPENFSSYARREPTRLEHVSHLLAYLGMRTAAAPDRRAALMSAIETAATTDKGSSIAKAIITTMRDRNVVLPAPDTVERIGLAARAIARRRAETALISGFSPEQLQSLDDLLKVDPAIAQTRFHWLRSAPDAPGASNLVAMMERLSFIRAIDIDPRLQGRIHSGRWDQMIREGDVTPAWLTADFNASRRRATIVAQVIKLGQKLTDDAVTMFIKLIGRLFSRANNRKKQRHAETRKETAKALRLFLDTISALQAANDNDEDAIETINRHVGWHRLLQAKPALEAMVENGDPDPLLVAVEQYASVRKYAALFLRTFAFRSARRNDPLLAAIEILKSLYEDGRRSLPDRVPVAHLGVTARKLGSE</sequence>
<protein>
    <submittedName>
        <fullName evidence="2">Uncharacterized protein DUF4158</fullName>
    </submittedName>
</protein>
<dbReference type="InterPro" id="IPR025296">
    <property type="entry name" value="DUF4158"/>
</dbReference>
<reference evidence="2 3" key="1">
    <citation type="submission" date="2018-05" db="EMBL/GenBank/DDBJ databases">
        <title>Genomic Encyclopedia of Type Strains, Phase IV (KMG-IV): sequencing the most valuable type-strain genomes for metagenomic binning, comparative biology and taxonomic classification.</title>
        <authorList>
            <person name="Goeker M."/>
        </authorList>
    </citation>
    <scope>NUCLEOTIDE SEQUENCE [LARGE SCALE GENOMIC DNA]</scope>
    <source>
        <strain evidence="2 3">DSM 6986</strain>
    </source>
</reference>
<dbReference type="AlphaFoldDB" id="A0A316BM04"/>
<keyword evidence="3" id="KW-1185">Reference proteome</keyword>
<dbReference type="EMBL" id="QGGG01000024">
    <property type="protein sequence ID" value="PWJ74137.1"/>
    <property type="molecule type" value="Genomic_DNA"/>
</dbReference>
<gene>
    <name evidence="2" type="ORF">C7441_12412</name>
</gene>
<evidence type="ECO:0000313" key="2">
    <source>
        <dbReference type="EMBL" id="PWJ74137.1"/>
    </source>
</evidence>
<name>A0A316BM04_PSESE</name>
<dbReference type="Proteomes" id="UP000245396">
    <property type="component" value="Unassembled WGS sequence"/>
</dbReference>
<dbReference type="Pfam" id="PF13700">
    <property type="entry name" value="DUF4158"/>
    <property type="match status" value="1"/>
</dbReference>
<organism evidence="2 3">
    <name type="scientific">Pseudaminobacter salicylatoxidans</name>
    <dbReference type="NCBI Taxonomy" id="93369"/>
    <lineage>
        <taxon>Bacteria</taxon>
        <taxon>Pseudomonadati</taxon>
        <taxon>Pseudomonadota</taxon>
        <taxon>Alphaproteobacteria</taxon>
        <taxon>Hyphomicrobiales</taxon>
        <taxon>Phyllobacteriaceae</taxon>
        <taxon>Pseudaminobacter</taxon>
    </lineage>
</organism>
<comment type="caution">
    <text evidence="2">The sequence shown here is derived from an EMBL/GenBank/DDBJ whole genome shotgun (WGS) entry which is preliminary data.</text>
</comment>
<evidence type="ECO:0000259" key="1">
    <source>
        <dbReference type="Pfam" id="PF13700"/>
    </source>
</evidence>
<feature type="domain" description="DUF4158" evidence="1">
    <location>
        <begin position="6"/>
        <end position="166"/>
    </location>
</feature>
<evidence type="ECO:0000313" key="3">
    <source>
        <dbReference type="Proteomes" id="UP000245396"/>
    </source>
</evidence>